<organism evidence="1 2">
    <name type="scientific">Pontiella desulfatans</name>
    <dbReference type="NCBI Taxonomy" id="2750659"/>
    <lineage>
        <taxon>Bacteria</taxon>
        <taxon>Pseudomonadati</taxon>
        <taxon>Kiritimatiellota</taxon>
        <taxon>Kiritimatiellia</taxon>
        <taxon>Kiritimatiellales</taxon>
        <taxon>Pontiellaceae</taxon>
        <taxon>Pontiella</taxon>
    </lineage>
</organism>
<accession>A0A6C2U080</accession>
<keyword evidence="2" id="KW-1185">Reference proteome</keyword>
<dbReference type="EMBL" id="CAAHFG010000001">
    <property type="protein sequence ID" value="VGO13275.1"/>
    <property type="molecule type" value="Genomic_DNA"/>
</dbReference>
<proteinExistence type="predicted"/>
<dbReference type="AlphaFoldDB" id="A0A6C2U080"/>
<gene>
    <name evidence="1" type="ORF">PDESU_01831</name>
</gene>
<protein>
    <submittedName>
        <fullName evidence="1">Uncharacterized protein</fullName>
    </submittedName>
</protein>
<evidence type="ECO:0000313" key="2">
    <source>
        <dbReference type="Proteomes" id="UP000366872"/>
    </source>
</evidence>
<sequence length="92" mass="10691">MSTRDFLDRIMDLPLHHSRMLSYCLIFKYGRTWPCHNTCGYASSGDSSRPAACTVKTREARRMSYSFYMNSTQPMANRFTVLFISTSFLQMP</sequence>
<evidence type="ECO:0000313" key="1">
    <source>
        <dbReference type="EMBL" id="VGO13275.1"/>
    </source>
</evidence>
<reference evidence="1 2" key="1">
    <citation type="submission" date="2019-04" db="EMBL/GenBank/DDBJ databases">
        <authorList>
            <person name="Van Vliet M D."/>
        </authorList>
    </citation>
    <scope>NUCLEOTIDE SEQUENCE [LARGE SCALE GENOMIC DNA]</scope>
    <source>
        <strain evidence="1 2">F1</strain>
    </source>
</reference>
<dbReference type="Proteomes" id="UP000366872">
    <property type="component" value="Unassembled WGS sequence"/>
</dbReference>
<name>A0A6C2U080_PONDE</name>